<dbReference type="SUPFAM" id="SSF51197">
    <property type="entry name" value="Clavaminate synthase-like"/>
    <property type="match status" value="1"/>
</dbReference>
<keyword evidence="6" id="KW-0408">Iron</keyword>
<organism evidence="8 9">
    <name type="scientific">Wickerhamomyces anomalus (strain ATCC 58044 / CBS 1984 / NCYC 433 / NRRL Y-366-8)</name>
    <name type="common">Yeast</name>
    <name type="synonym">Hansenula anomala</name>
    <dbReference type="NCBI Taxonomy" id="683960"/>
    <lineage>
        <taxon>Eukaryota</taxon>
        <taxon>Fungi</taxon>
        <taxon>Dikarya</taxon>
        <taxon>Ascomycota</taxon>
        <taxon>Saccharomycotina</taxon>
        <taxon>Saccharomycetes</taxon>
        <taxon>Phaffomycetales</taxon>
        <taxon>Wickerhamomycetaceae</taxon>
        <taxon>Wickerhamomyces</taxon>
    </lineage>
</organism>
<evidence type="ECO:0000256" key="6">
    <source>
        <dbReference type="ARBA" id="ARBA00023004"/>
    </source>
</evidence>
<keyword evidence="4" id="KW-0223">Dioxygenase</keyword>
<keyword evidence="3" id="KW-0479">Metal-binding</keyword>
<evidence type="ECO:0000256" key="1">
    <source>
        <dbReference type="ARBA" id="ARBA00001954"/>
    </source>
</evidence>
<evidence type="ECO:0000313" key="8">
    <source>
        <dbReference type="EMBL" id="ODQ59254.1"/>
    </source>
</evidence>
<sequence>MPSATTTLKVEPLSGAQLGAKITLPQGITDPSKLSEDDFTKLNEALHKYSVLVIPNQADLPPNSQWKLTARFDPTTQTNGQNYGHGKEFRHDRSVLKKDGTSIPDQPQVQVLGQGEWEAGHHGLGDIKLTHPTHFTFHKDTLTPEQVEANQTRFYRWHIDSALYELSPPVATTLLGIHVPPHSYTQKIVYEDTKEELELTQGATAFVSGKNAFDILSDEDKELALNTKVVYAPHPYIFISEAKATSDGLTMVNEGKELPLDELPEWEESKVKKLPLVWTNPITGEHHLQAHACCVWRLERSNGEVLELEDARKELYRIMRPAISPKYVYAHSWEAGDLVIFHNRGVWHAVTGQFKPGERRLMHQCNIASGVDPVCAK</sequence>
<protein>
    <recommendedName>
        <fullName evidence="7">TauD/TfdA-like domain-containing protein</fullName>
    </recommendedName>
</protein>
<evidence type="ECO:0000259" key="7">
    <source>
        <dbReference type="Pfam" id="PF02668"/>
    </source>
</evidence>
<keyword evidence="9" id="KW-1185">Reference proteome</keyword>
<dbReference type="GO" id="GO:0051213">
    <property type="term" value="F:dioxygenase activity"/>
    <property type="evidence" value="ECO:0007669"/>
    <property type="project" value="UniProtKB-KW"/>
</dbReference>
<dbReference type="OrthoDB" id="93019at2759"/>
<dbReference type="Gene3D" id="3.60.130.10">
    <property type="entry name" value="Clavaminate synthase-like"/>
    <property type="match status" value="1"/>
</dbReference>
<evidence type="ECO:0000256" key="2">
    <source>
        <dbReference type="ARBA" id="ARBA00005896"/>
    </source>
</evidence>
<comment type="similarity">
    <text evidence="2">Belongs to the TfdA dioxygenase family.</text>
</comment>
<dbReference type="InterPro" id="IPR003819">
    <property type="entry name" value="TauD/TfdA-like"/>
</dbReference>
<dbReference type="EMBL" id="KV454211">
    <property type="protein sequence ID" value="ODQ59254.1"/>
    <property type="molecule type" value="Genomic_DNA"/>
</dbReference>
<dbReference type="InterPro" id="IPR042098">
    <property type="entry name" value="TauD-like_sf"/>
</dbReference>
<proteinExistence type="inferred from homology"/>
<dbReference type="PANTHER" id="PTHR43779">
    <property type="entry name" value="DIOXYGENASE RV0097-RELATED"/>
    <property type="match status" value="1"/>
</dbReference>
<dbReference type="STRING" id="683960.A0A1E3P231"/>
<feature type="domain" description="TauD/TfdA-like" evidence="7">
    <location>
        <begin position="11"/>
        <end position="365"/>
    </location>
</feature>
<accession>A0A1E3P231</accession>
<gene>
    <name evidence="8" type="ORF">WICANDRAFT_33088</name>
</gene>
<evidence type="ECO:0000313" key="9">
    <source>
        <dbReference type="Proteomes" id="UP000094112"/>
    </source>
</evidence>
<dbReference type="RefSeq" id="XP_019038461.1">
    <property type="nucleotide sequence ID" value="XM_019182030.1"/>
</dbReference>
<dbReference type="InterPro" id="IPR051178">
    <property type="entry name" value="TfdA_dioxygenase"/>
</dbReference>
<dbReference type="GO" id="GO:0046872">
    <property type="term" value="F:metal ion binding"/>
    <property type="evidence" value="ECO:0007669"/>
    <property type="project" value="UniProtKB-KW"/>
</dbReference>
<dbReference type="Pfam" id="PF02668">
    <property type="entry name" value="TauD"/>
    <property type="match status" value="1"/>
</dbReference>
<evidence type="ECO:0000256" key="4">
    <source>
        <dbReference type="ARBA" id="ARBA00022964"/>
    </source>
</evidence>
<comment type="cofactor">
    <cofactor evidence="1">
        <name>Fe(2+)</name>
        <dbReference type="ChEBI" id="CHEBI:29033"/>
    </cofactor>
</comment>
<name>A0A1E3P231_WICAA</name>
<dbReference type="GeneID" id="30199276"/>
<dbReference type="Proteomes" id="UP000094112">
    <property type="component" value="Unassembled WGS sequence"/>
</dbReference>
<evidence type="ECO:0000256" key="3">
    <source>
        <dbReference type="ARBA" id="ARBA00022723"/>
    </source>
</evidence>
<evidence type="ECO:0000256" key="5">
    <source>
        <dbReference type="ARBA" id="ARBA00023002"/>
    </source>
</evidence>
<dbReference type="PANTHER" id="PTHR43779:SF2">
    <property type="entry name" value="ALPHA-KETOGLUTARATE-DEPENDENT XANTHINE DIOXYGENASE XAN1"/>
    <property type="match status" value="1"/>
</dbReference>
<dbReference type="AlphaFoldDB" id="A0A1E3P231"/>
<keyword evidence="5" id="KW-0560">Oxidoreductase</keyword>
<reference evidence="8 9" key="1">
    <citation type="journal article" date="2016" name="Proc. Natl. Acad. Sci. U.S.A.">
        <title>Comparative genomics of biotechnologically important yeasts.</title>
        <authorList>
            <person name="Riley R."/>
            <person name="Haridas S."/>
            <person name="Wolfe K.H."/>
            <person name="Lopes M.R."/>
            <person name="Hittinger C.T."/>
            <person name="Goeker M."/>
            <person name="Salamov A.A."/>
            <person name="Wisecaver J.H."/>
            <person name="Long T.M."/>
            <person name="Calvey C.H."/>
            <person name="Aerts A.L."/>
            <person name="Barry K.W."/>
            <person name="Choi C."/>
            <person name="Clum A."/>
            <person name="Coughlan A.Y."/>
            <person name="Deshpande S."/>
            <person name="Douglass A.P."/>
            <person name="Hanson S.J."/>
            <person name="Klenk H.-P."/>
            <person name="LaButti K.M."/>
            <person name="Lapidus A."/>
            <person name="Lindquist E.A."/>
            <person name="Lipzen A.M."/>
            <person name="Meier-Kolthoff J.P."/>
            <person name="Ohm R.A."/>
            <person name="Otillar R.P."/>
            <person name="Pangilinan J.L."/>
            <person name="Peng Y."/>
            <person name="Rokas A."/>
            <person name="Rosa C.A."/>
            <person name="Scheuner C."/>
            <person name="Sibirny A.A."/>
            <person name="Slot J.C."/>
            <person name="Stielow J.B."/>
            <person name="Sun H."/>
            <person name="Kurtzman C.P."/>
            <person name="Blackwell M."/>
            <person name="Grigoriev I.V."/>
            <person name="Jeffries T.W."/>
        </authorList>
    </citation>
    <scope>NUCLEOTIDE SEQUENCE [LARGE SCALE GENOMIC DNA]</scope>
    <source>
        <strain evidence="9">ATCC 58044 / CBS 1984 / NCYC 433 / NRRL Y-366-8</strain>
    </source>
</reference>